<gene>
    <name evidence="1" type="ORF">SAMN06297397_2953</name>
</gene>
<accession>A0AC61PQ41</accession>
<sequence>MLCVIALLSPEADQSLTLLRETALPGVRFTRPLHAHITLATYLPEDTDTFIRSCEKMFKDTRSFTVSYEQIEVLSDIVIAAPSKSPELISLHRRIADQYNESLDQWTAGDLWYPHTTLYCDPEADLNAVCAEIRKHFVPFETRISEIEFSRVEETGYTVLKKITLL</sequence>
<proteinExistence type="predicted"/>
<keyword evidence="2" id="KW-1185">Reference proteome</keyword>
<protein>
    <submittedName>
        <fullName evidence="1">2'-5' RNA ligase superfamily protein</fullName>
    </submittedName>
</protein>
<name>A0AC61PQ41_9FIRM</name>
<evidence type="ECO:0000313" key="2">
    <source>
        <dbReference type="Proteomes" id="UP000192328"/>
    </source>
</evidence>
<reference evidence="1" key="1">
    <citation type="submission" date="2017-04" db="EMBL/GenBank/DDBJ databases">
        <authorList>
            <person name="Varghese N."/>
            <person name="Submissions S."/>
        </authorList>
    </citation>
    <scope>NUCLEOTIDE SEQUENCE</scope>
    <source>
        <strain evidence="1">WTE2008</strain>
    </source>
</reference>
<evidence type="ECO:0000313" key="1">
    <source>
        <dbReference type="EMBL" id="SMC88249.1"/>
    </source>
</evidence>
<dbReference type="EMBL" id="FWXZ01000008">
    <property type="protein sequence ID" value="SMC88249.1"/>
    <property type="molecule type" value="Genomic_DNA"/>
</dbReference>
<keyword evidence="1" id="KW-0436">Ligase</keyword>
<comment type="caution">
    <text evidence="1">The sequence shown here is derived from an EMBL/GenBank/DDBJ whole genome shotgun (WGS) entry which is preliminary data.</text>
</comment>
<organism evidence="1 2">
    <name type="scientific">Aristaeella lactis</name>
    <dbReference type="NCBI Taxonomy" id="3046383"/>
    <lineage>
        <taxon>Bacteria</taxon>
        <taxon>Bacillati</taxon>
        <taxon>Bacillota</taxon>
        <taxon>Clostridia</taxon>
        <taxon>Eubacteriales</taxon>
        <taxon>Aristaeellaceae</taxon>
        <taxon>Aristaeella</taxon>
    </lineage>
</organism>
<dbReference type="Proteomes" id="UP000192328">
    <property type="component" value="Unassembled WGS sequence"/>
</dbReference>